<evidence type="ECO:0000259" key="2">
    <source>
        <dbReference type="PROSITE" id="PS50048"/>
    </source>
</evidence>
<dbReference type="InterPro" id="IPR045582">
    <property type="entry name" value="Trehalase-like_N"/>
</dbReference>
<dbReference type="InterPro" id="IPR001138">
    <property type="entry name" value="Zn2Cys6_DnaBD"/>
</dbReference>
<dbReference type="EMBL" id="CAJVPY010000937">
    <property type="protein sequence ID" value="CAG8499635.1"/>
    <property type="molecule type" value="Genomic_DNA"/>
</dbReference>
<dbReference type="GO" id="GO:0000981">
    <property type="term" value="F:DNA-binding transcription factor activity, RNA polymerase II-specific"/>
    <property type="evidence" value="ECO:0007669"/>
    <property type="project" value="InterPro"/>
</dbReference>
<protein>
    <submittedName>
        <fullName evidence="3">27509_t:CDS:1</fullName>
    </submittedName>
</protein>
<reference evidence="3" key="1">
    <citation type="submission" date="2021-06" db="EMBL/GenBank/DDBJ databases">
        <authorList>
            <person name="Kallberg Y."/>
            <person name="Tangrot J."/>
            <person name="Rosling A."/>
        </authorList>
    </citation>
    <scope>NUCLEOTIDE SEQUENCE</scope>
    <source>
        <strain evidence="3">MA453B</strain>
    </source>
</reference>
<dbReference type="GO" id="GO:0005975">
    <property type="term" value="P:carbohydrate metabolic process"/>
    <property type="evidence" value="ECO:0007669"/>
    <property type="project" value="InterPro"/>
</dbReference>
<dbReference type="OrthoDB" id="406733at2759"/>
<dbReference type="PROSITE" id="PS00463">
    <property type="entry name" value="ZN2_CY6_FUNGAL_1"/>
    <property type="match status" value="1"/>
</dbReference>
<dbReference type="PANTHER" id="PTHR31616:SF0">
    <property type="entry name" value="GLUCAN 1,4-ALPHA-GLUCOSIDASE"/>
    <property type="match status" value="1"/>
</dbReference>
<name>A0A9N9EZK8_9GLOM</name>
<dbReference type="InterPro" id="IPR011613">
    <property type="entry name" value="GH15-like"/>
</dbReference>
<dbReference type="GO" id="GO:0008270">
    <property type="term" value="F:zinc ion binding"/>
    <property type="evidence" value="ECO:0007669"/>
    <property type="project" value="InterPro"/>
</dbReference>
<dbReference type="Pfam" id="PF00723">
    <property type="entry name" value="Glyco_hydro_15"/>
    <property type="match status" value="1"/>
</dbReference>
<dbReference type="PROSITE" id="PS50048">
    <property type="entry name" value="ZN2_CY6_FUNGAL_2"/>
    <property type="match status" value="1"/>
</dbReference>
<dbReference type="Proteomes" id="UP000789405">
    <property type="component" value="Unassembled WGS sequence"/>
</dbReference>
<dbReference type="InterPro" id="IPR012341">
    <property type="entry name" value="6hp_glycosidase-like_sf"/>
</dbReference>
<dbReference type="InterPro" id="IPR008928">
    <property type="entry name" value="6-hairpin_glycosidase_sf"/>
</dbReference>
<dbReference type="CDD" id="cd00067">
    <property type="entry name" value="GAL4"/>
    <property type="match status" value="1"/>
</dbReference>
<comment type="caution">
    <text evidence="3">The sequence shown here is derived from an EMBL/GenBank/DDBJ whole genome shotgun (WGS) entry which is preliminary data.</text>
</comment>
<organism evidence="3 4">
    <name type="scientific">Dentiscutata erythropus</name>
    <dbReference type="NCBI Taxonomy" id="1348616"/>
    <lineage>
        <taxon>Eukaryota</taxon>
        <taxon>Fungi</taxon>
        <taxon>Fungi incertae sedis</taxon>
        <taxon>Mucoromycota</taxon>
        <taxon>Glomeromycotina</taxon>
        <taxon>Glomeromycetes</taxon>
        <taxon>Diversisporales</taxon>
        <taxon>Gigasporaceae</taxon>
        <taxon>Dentiscutata</taxon>
    </lineage>
</organism>
<proteinExistence type="predicted"/>
<evidence type="ECO:0000313" key="3">
    <source>
        <dbReference type="EMBL" id="CAG8499635.1"/>
    </source>
</evidence>
<dbReference type="Pfam" id="PF19291">
    <property type="entry name" value="TREH_N"/>
    <property type="match status" value="1"/>
</dbReference>
<dbReference type="SUPFAM" id="SSF48208">
    <property type="entry name" value="Six-hairpin glycosidases"/>
    <property type="match status" value="1"/>
</dbReference>
<keyword evidence="1" id="KW-0175">Coiled coil</keyword>
<keyword evidence="4" id="KW-1185">Reference proteome</keyword>
<dbReference type="Gene3D" id="1.50.10.10">
    <property type="match status" value="1"/>
</dbReference>
<dbReference type="PANTHER" id="PTHR31616">
    <property type="entry name" value="TREHALASE"/>
    <property type="match status" value="1"/>
</dbReference>
<dbReference type="GO" id="GO:0004553">
    <property type="term" value="F:hydrolase activity, hydrolyzing O-glycosyl compounds"/>
    <property type="evidence" value="ECO:0007669"/>
    <property type="project" value="TreeGrafter"/>
</dbReference>
<evidence type="ECO:0000313" key="4">
    <source>
        <dbReference type="Proteomes" id="UP000789405"/>
    </source>
</evidence>
<gene>
    <name evidence="3" type="ORF">DERYTH_LOCUS2832</name>
</gene>
<dbReference type="AlphaFoldDB" id="A0A9N9EZK8"/>
<sequence>MNSPICPAENVRSNYRTRGYLPIESYGLVGNLRTVALCGTDGSIDFMCYPKFDSPSIFARLLDNQKGGQAHTYCIFIFPTTAYTSNKQQYLPSSNILTTRFLSEEGVSVITDYMHIPESYHVPLVRPLLPWLVRHVEVIRGETAFHLELSPAFNYALDSHSAEIIDNKISSETSSVGSQCVNFISKGLKMDLRYVAKSGEGAAPHIEFKLLNHKELKGPCVVADFTLKETQEVIFIFREIPDTIHNNKIENECDPIMHKSLNPPINFSLLKSMFRETLHFWQNWIAQSSYKGRWREYVHRSALTLKLLTYEPTGAVVAAPTFGLPEAIGSNRNWDYRYTWVRDSAFTVYALMRLGMTEEAKHYMKFMEERCADLNPDGSLNIMYSIDGEKRLDEMELNHLDGYRSSRPVRIGNGAYDHVQLDIYGELLDALYLYNKHGSPISYDMWVSIRKLVNYVCDNWMTDDMSIWEVRGKRMNFTYSKIMCWVAVDRGLRLSEKRVFPCPERNRWLEVRDTIYEEIMVKAWNPKRKFFTQSYEALDSLDSSVLIMPLVFFISPSDPRFLSTINQILLPPEKGGLTVNNLVFRYNNLTTDDGLSGEEGSFSMCTYWLIEALTRAGKYDRKLLEKAELIFELMIGYGNHLGLYSEEIAHGGELLGNFPQAFTHIALISAAFNLDRVLNEQEWQEAPMPPSYGCRNHNDQEDPQKNNEKLCLPSCGQRSLQKEHCEGHPEWQEAPSYGCRNHNDQEDPQKDNEKLCLPSCGQRSLQKEHFMGVATTTIKKILRRTTKSCVFLVVDNAVFKKYTVEGHITIKKLLVMDVATTTIKKILRRTTKSCVFLVVDNAVFKKNTVEGHSPHTLNDSSKDLSHQNIQSAGKKRPRADIVCDECKKSKKRCIGWDQNAIPFIPCSGCCKKGIECILPPHCNLCQKKLDNILVKDEDFEKLEEIQLLKNDILTKNKSLKDDILTKDENLKKLEREIQSLKDCILVKDENFEKLEKEIQLLKNDILTKDKSLKDDILAKDENLKKLEREIQSLKDCILVKDENFERLKKEIQTLKDENFERLKENQLLRDDTLEKIKMVEERIKLLETDNLIKGKVYF</sequence>
<feature type="coiled-coil region" evidence="1">
    <location>
        <begin position="956"/>
        <end position="1089"/>
    </location>
</feature>
<feature type="domain" description="Zn(2)-C6 fungal-type" evidence="2">
    <location>
        <begin position="882"/>
        <end position="918"/>
    </location>
</feature>
<accession>A0A9N9EZK8</accession>
<evidence type="ECO:0000256" key="1">
    <source>
        <dbReference type="SAM" id="Coils"/>
    </source>
</evidence>